<protein>
    <submittedName>
        <fullName evidence="2">M28 family peptidase</fullName>
    </submittedName>
</protein>
<dbReference type="InterPro" id="IPR007484">
    <property type="entry name" value="Peptidase_M28"/>
</dbReference>
<evidence type="ECO:0000313" key="2">
    <source>
        <dbReference type="EMBL" id="MBY8822584.1"/>
    </source>
</evidence>
<accession>A0ABS7PRE9</accession>
<dbReference type="EMBL" id="JAINVV010000004">
    <property type="protein sequence ID" value="MBY8822584.1"/>
    <property type="molecule type" value="Genomic_DNA"/>
</dbReference>
<dbReference type="PANTHER" id="PTHR12147">
    <property type="entry name" value="METALLOPEPTIDASE M28 FAMILY MEMBER"/>
    <property type="match status" value="1"/>
</dbReference>
<keyword evidence="3" id="KW-1185">Reference proteome</keyword>
<dbReference type="Gene3D" id="3.40.630.10">
    <property type="entry name" value="Zn peptidases"/>
    <property type="match status" value="1"/>
</dbReference>
<dbReference type="RefSeq" id="WP_222989656.1">
    <property type="nucleotide sequence ID" value="NZ_JAINVV010000004.1"/>
</dbReference>
<proteinExistence type="predicted"/>
<dbReference type="PANTHER" id="PTHR12147:SF26">
    <property type="entry name" value="PEPTIDASE M28 DOMAIN-CONTAINING PROTEIN"/>
    <property type="match status" value="1"/>
</dbReference>
<comment type="caution">
    <text evidence="2">The sequence shown here is derived from an EMBL/GenBank/DDBJ whole genome shotgun (WGS) entry which is preliminary data.</text>
</comment>
<dbReference type="InterPro" id="IPR045175">
    <property type="entry name" value="M28_fam"/>
</dbReference>
<organism evidence="2 3">
    <name type="scientific">Sphingomonas colocasiae</name>
    <dbReference type="NCBI Taxonomy" id="1848973"/>
    <lineage>
        <taxon>Bacteria</taxon>
        <taxon>Pseudomonadati</taxon>
        <taxon>Pseudomonadota</taxon>
        <taxon>Alphaproteobacteria</taxon>
        <taxon>Sphingomonadales</taxon>
        <taxon>Sphingomonadaceae</taxon>
        <taxon>Sphingomonas</taxon>
    </lineage>
</organism>
<sequence length="338" mass="37189">MERIDDRWIKGAILVAILLVFTLPVAGIFRATAVPGQSYRAPLPPLTSAQEALAERLRGHVQAIGARPHNLAHPAELERVARHIEATLAAQGHAVHRQPFAVRGRTARNIEVVIAPARPDAETLVIGAHYDSHRDAPGANDNGSGSAAVIELARNLSDLQGKAALRIRLVLFVNEEPPYFKGNHMGSLVYARRLQSSGERIRGMISLETLGFYSDRDRSQHYPPPLDLLYPARGDFVAFVGLVSSRGFVRETVRLFRETAQFPSEGGTAPGIVQGIDWSDHWSFAQIGAPALMVTDTAPFRYPYYHTTADTPDKLDYQRLARVTSGLEQVIRRIATTP</sequence>
<reference evidence="2 3" key="1">
    <citation type="submission" date="2021-08" db="EMBL/GenBank/DDBJ databases">
        <authorList>
            <person name="Tuo L."/>
        </authorList>
    </citation>
    <scope>NUCLEOTIDE SEQUENCE [LARGE SCALE GENOMIC DNA]</scope>
    <source>
        <strain evidence="2 3">JCM 31229</strain>
    </source>
</reference>
<gene>
    <name evidence="2" type="ORF">K7G82_09785</name>
</gene>
<name>A0ABS7PRE9_9SPHN</name>
<dbReference type="Proteomes" id="UP000706039">
    <property type="component" value="Unassembled WGS sequence"/>
</dbReference>
<evidence type="ECO:0000259" key="1">
    <source>
        <dbReference type="Pfam" id="PF04389"/>
    </source>
</evidence>
<evidence type="ECO:0000313" key="3">
    <source>
        <dbReference type="Proteomes" id="UP000706039"/>
    </source>
</evidence>
<feature type="domain" description="Peptidase M28" evidence="1">
    <location>
        <begin position="111"/>
        <end position="326"/>
    </location>
</feature>
<dbReference type="SUPFAM" id="SSF53187">
    <property type="entry name" value="Zn-dependent exopeptidases"/>
    <property type="match status" value="1"/>
</dbReference>
<dbReference type="Pfam" id="PF04389">
    <property type="entry name" value="Peptidase_M28"/>
    <property type="match status" value="1"/>
</dbReference>